<dbReference type="SMART" id="SM00360">
    <property type="entry name" value="RRM"/>
    <property type="match status" value="2"/>
</dbReference>
<dbReference type="InterPro" id="IPR000504">
    <property type="entry name" value="RRM_dom"/>
</dbReference>
<dbReference type="InterPro" id="IPR001202">
    <property type="entry name" value="WW_dom"/>
</dbReference>
<reference evidence="7" key="1">
    <citation type="journal article" date="2014" name="BMC Genomics">
        <title>The Babesia bovis gene and promoter model: an update from full-length EST analysis.</title>
        <authorList>
            <person name="Yamagishi J."/>
            <person name="Wakaguri H."/>
            <person name="Yokoyama N."/>
            <person name="Yamashita R."/>
            <person name="Suzuki Y."/>
            <person name="Xuan X."/>
            <person name="Igarashi I."/>
        </authorList>
    </citation>
    <scope>NUCLEOTIDE SEQUENCE</scope>
    <source>
        <strain evidence="7">Texas</strain>
    </source>
</reference>
<dbReference type="PANTHER" id="PTHR24012">
    <property type="entry name" value="RNA BINDING PROTEIN"/>
    <property type="match status" value="1"/>
</dbReference>
<evidence type="ECO:0000256" key="1">
    <source>
        <dbReference type="ARBA" id="ARBA00022737"/>
    </source>
</evidence>
<organism evidence="7">
    <name type="scientific">Babesia bovis</name>
    <dbReference type="NCBI Taxonomy" id="5865"/>
    <lineage>
        <taxon>Eukaryota</taxon>
        <taxon>Sar</taxon>
        <taxon>Alveolata</taxon>
        <taxon>Apicomplexa</taxon>
        <taxon>Aconoidasida</taxon>
        <taxon>Piroplasmida</taxon>
        <taxon>Babesiidae</taxon>
        <taxon>Babesia</taxon>
    </lineage>
</organism>
<feature type="domain" description="WW" evidence="5">
    <location>
        <begin position="164"/>
        <end position="191"/>
    </location>
</feature>
<dbReference type="InterPro" id="IPR035979">
    <property type="entry name" value="RBD_domain_sf"/>
</dbReference>
<feature type="region of interest" description="Disordered" evidence="4">
    <location>
        <begin position="105"/>
        <end position="124"/>
    </location>
</feature>
<keyword evidence="1" id="KW-0677">Repeat</keyword>
<evidence type="ECO:0000256" key="4">
    <source>
        <dbReference type="SAM" id="MobiDB-lite"/>
    </source>
</evidence>
<evidence type="ECO:0000256" key="2">
    <source>
        <dbReference type="ARBA" id="ARBA00022884"/>
    </source>
</evidence>
<sequence>MEDVSQYRLRSPSLDAGNTYSDPLNEKRLRIWVGNIPSTINTKLFLSTLREFNVPSVKEVVLKRYPVRSWSFLTFHTKEEAMEGISILHGRRIFGDDELPLEARLANPHDSKDPSESPTIDSAPSDLALGGSDGILHPAYRNSFLSTLADDYDFLQEADESTLWHVYKDENGIPYYYNDITGTTQWERPIPPMLAVENAINERTRSGSPTGTNLFIFHIPGCWTDTDLAMHFTPFGNLVSAKVQKDANGANAGFGFVSYDNPQSAAAAVRLMKGYATNSKFLKVEFKKGEGA</sequence>
<dbReference type="PROSITE" id="PS50020">
    <property type="entry name" value="WW_DOMAIN_2"/>
    <property type="match status" value="1"/>
</dbReference>
<protein>
    <submittedName>
        <fullName evidence="7">Uncharacterized protein</fullName>
    </submittedName>
</protein>
<dbReference type="CDD" id="cd12362">
    <property type="entry name" value="RRM3_CELF1-6"/>
    <property type="match status" value="1"/>
</dbReference>
<dbReference type="AlphaFoldDB" id="S6C936"/>
<dbReference type="PROSITE" id="PS01159">
    <property type="entry name" value="WW_DOMAIN_1"/>
    <property type="match status" value="1"/>
</dbReference>
<dbReference type="CDD" id="cd00201">
    <property type="entry name" value="WW"/>
    <property type="match status" value="1"/>
</dbReference>
<feature type="domain" description="RRM" evidence="6">
    <location>
        <begin position="29"/>
        <end position="108"/>
    </location>
</feature>
<evidence type="ECO:0000259" key="6">
    <source>
        <dbReference type="PROSITE" id="PS50102"/>
    </source>
</evidence>
<evidence type="ECO:0000256" key="3">
    <source>
        <dbReference type="PROSITE-ProRule" id="PRU00176"/>
    </source>
</evidence>
<dbReference type="PROSITE" id="PS50102">
    <property type="entry name" value="RRM"/>
    <property type="match status" value="2"/>
</dbReference>
<dbReference type="SMART" id="SM00456">
    <property type="entry name" value="WW"/>
    <property type="match status" value="1"/>
</dbReference>
<dbReference type="SUPFAM" id="SSF54928">
    <property type="entry name" value="RNA-binding domain, RBD"/>
    <property type="match status" value="1"/>
</dbReference>
<name>S6C936_BABBO</name>
<dbReference type="Gene3D" id="3.30.70.330">
    <property type="match status" value="2"/>
</dbReference>
<evidence type="ECO:0000313" key="7">
    <source>
        <dbReference type="EMBL" id="BAN65180.1"/>
    </source>
</evidence>
<dbReference type="Pfam" id="PF00076">
    <property type="entry name" value="RRM_1"/>
    <property type="match status" value="1"/>
</dbReference>
<proteinExistence type="evidence at transcript level"/>
<dbReference type="Gene3D" id="2.20.70.10">
    <property type="match status" value="1"/>
</dbReference>
<gene>
    <name evidence="7" type="primary">BBOV_IV000650</name>
</gene>
<evidence type="ECO:0000259" key="5">
    <source>
        <dbReference type="PROSITE" id="PS50020"/>
    </source>
</evidence>
<dbReference type="GO" id="GO:0003723">
    <property type="term" value="F:RNA binding"/>
    <property type="evidence" value="ECO:0007669"/>
    <property type="project" value="UniProtKB-UniRule"/>
</dbReference>
<feature type="domain" description="RRM" evidence="6">
    <location>
        <begin position="212"/>
        <end position="289"/>
    </location>
</feature>
<dbReference type="VEuPathDB" id="PiroplasmaDB:BBOV_IV000650"/>
<keyword evidence="2 3" id="KW-0694">RNA-binding</keyword>
<dbReference type="SUPFAM" id="SSF51045">
    <property type="entry name" value="WW domain"/>
    <property type="match status" value="1"/>
</dbReference>
<dbReference type="InterPro" id="IPR036020">
    <property type="entry name" value="WW_dom_sf"/>
</dbReference>
<dbReference type="Pfam" id="PF00397">
    <property type="entry name" value="WW"/>
    <property type="match status" value="1"/>
</dbReference>
<dbReference type="InterPro" id="IPR012677">
    <property type="entry name" value="Nucleotide-bd_a/b_plait_sf"/>
</dbReference>
<dbReference type="EMBL" id="AK441386">
    <property type="protein sequence ID" value="BAN65180.1"/>
    <property type="molecule type" value="mRNA"/>
</dbReference>
<accession>S6C936</accession>